<dbReference type="CDD" id="cd05398">
    <property type="entry name" value="NT_ClassII-CCAase"/>
    <property type="match status" value="1"/>
</dbReference>
<keyword evidence="5" id="KW-0479">Metal-binding</keyword>
<keyword evidence="2 9" id="KW-0808">Transferase</keyword>
<dbReference type="PANTHER" id="PTHR46173:SF1">
    <property type="entry name" value="CCA TRNA NUCLEOTIDYLTRANSFERASE 1, MITOCHONDRIAL"/>
    <property type="match status" value="1"/>
</dbReference>
<keyword evidence="6" id="KW-0547">Nucleotide-binding</keyword>
<dbReference type="InterPro" id="IPR002646">
    <property type="entry name" value="PolA_pol_head_dom"/>
</dbReference>
<dbReference type="SMART" id="SM00471">
    <property type="entry name" value="HDc"/>
    <property type="match status" value="1"/>
</dbReference>
<protein>
    <submittedName>
        <fullName evidence="11">CCA tRNA nucleotidyltransferase</fullName>
        <ecNumber evidence="11">2.7.7.72</ecNumber>
    </submittedName>
</protein>
<dbReference type="RefSeq" id="WP_248835072.1">
    <property type="nucleotide sequence ID" value="NZ_JAJEQE010000013.1"/>
</dbReference>
<gene>
    <name evidence="11" type="ORF">LKD42_05675</name>
</gene>
<evidence type="ECO:0000256" key="8">
    <source>
        <dbReference type="ARBA" id="ARBA00022884"/>
    </source>
</evidence>
<reference evidence="11 12" key="1">
    <citation type="submission" date="2021-10" db="EMBL/GenBank/DDBJ databases">
        <title>Anaerobic single-cell dispensing facilitates the cultivation of human gut bacteria.</title>
        <authorList>
            <person name="Afrizal A."/>
        </authorList>
    </citation>
    <scope>NUCLEOTIDE SEQUENCE [LARGE SCALE GENOMIC DNA]</scope>
    <source>
        <strain evidence="11 12">CLA-AA-H246</strain>
    </source>
</reference>
<dbReference type="Pfam" id="PF01743">
    <property type="entry name" value="PolyA_pol"/>
    <property type="match status" value="1"/>
</dbReference>
<evidence type="ECO:0000259" key="10">
    <source>
        <dbReference type="SMART" id="SM00471"/>
    </source>
</evidence>
<dbReference type="Pfam" id="PF13735">
    <property type="entry name" value="tRNA_NucTran2_2"/>
    <property type="match status" value="1"/>
</dbReference>
<accession>A0ABS8EU99</accession>
<evidence type="ECO:0000256" key="4">
    <source>
        <dbReference type="ARBA" id="ARBA00022695"/>
    </source>
</evidence>
<evidence type="ECO:0000313" key="11">
    <source>
        <dbReference type="EMBL" id="MCC2148740.1"/>
    </source>
</evidence>
<dbReference type="CDD" id="cd00077">
    <property type="entry name" value="HDc"/>
    <property type="match status" value="1"/>
</dbReference>
<evidence type="ECO:0000256" key="9">
    <source>
        <dbReference type="RuleBase" id="RU003953"/>
    </source>
</evidence>
<evidence type="ECO:0000256" key="7">
    <source>
        <dbReference type="ARBA" id="ARBA00022842"/>
    </source>
</evidence>
<keyword evidence="3" id="KW-0819">tRNA processing</keyword>
<dbReference type="EC" id="2.7.7.72" evidence="11"/>
<comment type="similarity">
    <text evidence="9">Belongs to the tRNA nucleotidyltransferase/poly(A) polymerase family.</text>
</comment>
<dbReference type="InterPro" id="IPR032810">
    <property type="entry name" value="CCA-adding_enz_C"/>
</dbReference>
<dbReference type="InterPro" id="IPR050264">
    <property type="entry name" value="Bact_CCA-adding_enz_type3_sf"/>
</dbReference>
<dbReference type="SUPFAM" id="SSF81891">
    <property type="entry name" value="Poly A polymerase C-terminal region-like"/>
    <property type="match status" value="1"/>
</dbReference>
<sequence>MKITLPDDVKQIIETLEQHGYEGYAVGGCVRDSILGRIPNDWDITTSATPQQVKKLFPRTVDTGIQHGTVTVLMGKEGYEVTTYRVDGEYEDARHPKEVTFTANLEEDLRRRDFTINAMAYNDSEGLVDVFGGRADIEQKVIRCVGNAEERFGEDALRIMRAVRFSAQLGFTVDPDTAEAAKKLAGTLSKISAERIQTELVKLLVSPHPDYLRYAWEYGITAVVLPEFDRTMETPQNNPHHCYNVGEHTLEALRNIEADKTLRLAVLFHDFGKPQTHTTDADGIDHFHGHAKISAELANDIMHRLKFDNDTLNKVKVYVRYHDLRPELTEKSVRRAVSKVGADAFAEVLKLKMADTLAQSPKWQPEKKAYLKELTALYHTILEKQQCLCIKDLKISGKDLIEDGMKPGKEMGEILAKLLELVLEEPQRNEREWLIGKSRELRNTEG</sequence>
<evidence type="ECO:0000256" key="6">
    <source>
        <dbReference type="ARBA" id="ARBA00022741"/>
    </source>
</evidence>
<evidence type="ECO:0000313" key="12">
    <source>
        <dbReference type="Proteomes" id="UP001299235"/>
    </source>
</evidence>
<dbReference type="PANTHER" id="PTHR46173">
    <property type="entry name" value="CCA TRNA NUCLEOTIDYLTRANSFERASE 1, MITOCHONDRIAL"/>
    <property type="match status" value="1"/>
</dbReference>
<dbReference type="NCBIfam" id="NF009814">
    <property type="entry name" value="PRK13299.1"/>
    <property type="match status" value="1"/>
</dbReference>
<proteinExistence type="inferred from homology"/>
<evidence type="ECO:0000256" key="3">
    <source>
        <dbReference type="ARBA" id="ARBA00022694"/>
    </source>
</evidence>
<dbReference type="EMBL" id="JAJEQE010000013">
    <property type="protein sequence ID" value="MCC2148740.1"/>
    <property type="molecule type" value="Genomic_DNA"/>
</dbReference>
<organism evidence="11 12">
    <name type="scientific">Hominisplanchenecus faecis</name>
    <dbReference type="NCBI Taxonomy" id="2885351"/>
    <lineage>
        <taxon>Bacteria</taxon>
        <taxon>Bacillati</taxon>
        <taxon>Bacillota</taxon>
        <taxon>Clostridia</taxon>
        <taxon>Lachnospirales</taxon>
        <taxon>Lachnospiraceae</taxon>
        <taxon>Hominisplanchenecus</taxon>
    </lineage>
</organism>
<evidence type="ECO:0000256" key="1">
    <source>
        <dbReference type="ARBA" id="ARBA00001946"/>
    </source>
</evidence>
<comment type="cofactor">
    <cofactor evidence="1">
        <name>Mg(2+)</name>
        <dbReference type="ChEBI" id="CHEBI:18420"/>
    </cofactor>
</comment>
<name>A0ABS8EU99_9FIRM</name>
<dbReference type="Gene3D" id="3.30.460.10">
    <property type="entry name" value="Beta Polymerase, domain 2"/>
    <property type="match status" value="1"/>
</dbReference>
<dbReference type="Gene3D" id="1.10.3090.10">
    <property type="entry name" value="cca-adding enzyme, domain 2"/>
    <property type="match status" value="1"/>
</dbReference>
<feature type="domain" description="HD/PDEase" evidence="10">
    <location>
        <begin position="234"/>
        <end position="369"/>
    </location>
</feature>
<keyword evidence="4 11" id="KW-0548">Nucleotidyltransferase</keyword>
<dbReference type="Pfam" id="PF12627">
    <property type="entry name" value="PolyA_pol_RNAbd"/>
    <property type="match status" value="1"/>
</dbReference>
<dbReference type="InterPro" id="IPR032828">
    <property type="entry name" value="PolyA_RNA-bd"/>
</dbReference>
<comment type="caution">
    <text evidence="11">The sequence shown here is derived from an EMBL/GenBank/DDBJ whole genome shotgun (WGS) entry which is preliminary data.</text>
</comment>
<keyword evidence="7" id="KW-0460">Magnesium</keyword>
<keyword evidence="8 9" id="KW-0694">RNA-binding</keyword>
<dbReference type="InterPro" id="IPR006675">
    <property type="entry name" value="HDIG_dom"/>
</dbReference>
<dbReference type="SUPFAM" id="SSF81301">
    <property type="entry name" value="Nucleotidyltransferase"/>
    <property type="match status" value="1"/>
</dbReference>
<dbReference type="Gene3D" id="1.10.246.80">
    <property type="match status" value="1"/>
</dbReference>
<dbReference type="NCBIfam" id="TIGR00277">
    <property type="entry name" value="HDIG"/>
    <property type="match status" value="1"/>
</dbReference>
<dbReference type="InterPro" id="IPR043519">
    <property type="entry name" value="NT_sf"/>
</dbReference>
<dbReference type="InterPro" id="IPR003607">
    <property type="entry name" value="HD/PDEase_dom"/>
</dbReference>
<evidence type="ECO:0000256" key="2">
    <source>
        <dbReference type="ARBA" id="ARBA00022679"/>
    </source>
</evidence>
<dbReference type="Proteomes" id="UP001299235">
    <property type="component" value="Unassembled WGS sequence"/>
</dbReference>
<evidence type="ECO:0000256" key="5">
    <source>
        <dbReference type="ARBA" id="ARBA00022723"/>
    </source>
</evidence>
<dbReference type="GO" id="GO:0004810">
    <property type="term" value="F:CCA tRNA nucleotidyltransferase activity"/>
    <property type="evidence" value="ECO:0007669"/>
    <property type="project" value="UniProtKB-EC"/>
</dbReference>
<keyword evidence="12" id="KW-1185">Reference proteome</keyword>